<feature type="binding site" evidence="6">
    <location>
        <position position="202"/>
    </location>
    <ligand>
        <name>a divalent metal cation</name>
        <dbReference type="ChEBI" id="CHEBI:60240"/>
        <label>2</label>
        <note>catalytic</note>
    </ligand>
</feature>
<dbReference type="GO" id="GO:0006508">
    <property type="term" value="P:proteolysis"/>
    <property type="evidence" value="ECO:0007669"/>
    <property type="project" value="UniProtKB-KW"/>
</dbReference>
<feature type="domain" description="Peptidase M24" evidence="8">
    <location>
        <begin position="11"/>
        <end position="240"/>
    </location>
</feature>
<feature type="binding site" evidence="6">
    <location>
        <position position="106"/>
    </location>
    <ligand>
        <name>a divalent metal cation</name>
        <dbReference type="ChEBI" id="CHEBI:60240"/>
        <label>1</label>
    </ligand>
</feature>
<comment type="function">
    <text evidence="1 6">Removes the N-terminal methionine from nascent proteins. The N-terminal methionine is often cleaved when the second residue in the primary sequence is small and uncharged (Met-Ala-, Cys, Gly, Pro, Ser, Thr, or Val). Requires deformylation of the N(alpha)-formylated initiator methionine before it can be hydrolyzed.</text>
</comment>
<comment type="similarity">
    <text evidence="6">Belongs to the peptidase M24A family. Methionine aminopeptidase type 1 subfamily.</text>
</comment>
<comment type="catalytic activity">
    <reaction evidence="6 7">
        <text>Release of N-terminal amino acids, preferentially methionine, from peptides and arylamides.</text>
        <dbReference type="EC" id="3.4.11.18"/>
    </reaction>
</comment>
<feature type="binding site" evidence="6">
    <location>
        <position position="169"/>
    </location>
    <ligand>
        <name>a divalent metal cation</name>
        <dbReference type="ChEBI" id="CHEBI:60240"/>
        <label>2</label>
        <note>catalytic</note>
    </ligand>
</feature>
<dbReference type="STRING" id="501571.GCA_900143195_01757"/>
<evidence type="ECO:0000313" key="9">
    <source>
        <dbReference type="EMBL" id="OUP59877.1"/>
    </source>
</evidence>
<dbReference type="PRINTS" id="PR00599">
    <property type="entry name" value="MAPEPTIDASE"/>
</dbReference>
<dbReference type="GO" id="GO:0070006">
    <property type="term" value="F:metalloaminopeptidase activity"/>
    <property type="evidence" value="ECO:0007669"/>
    <property type="project" value="UniProtKB-UniRule"/>
</dbReference>
<dbReference type="InterPro" id="IPR001714">
    <property type="entry name" value="Pept_M24_MAP"/>
</dbReference>
<keyword evidence="5 6" id="KW-0378">Hydrolase</keyword>
<name>A0A1Y4LTB5_9FIRM</name>
<dbReference type="EMBL" id="NFKL01000004">
    <property type="protein sequence ID" value="OUP59877.1"/>
    <property type="molecule type" value="Genomic_DNA"/>
</dbReference>
<proteinExistence type="inferred from homology"/>
<reference evidence="10" key="1">
    <citation type="submission" date="2017-04" db="EMBL/GenBank/DDBJ databases">
        <title>Function of individual gut microbiota members based on whole genome sequencing of pure cultures obtained from chicken caecum.</title>
        <authorList>
            <person name="Medvecky M."/>
            <person name="Cejkova D."/>
            <person name="Polansky O."/>
            <person name="Karasova D."/>
            <person name="Kubasova T."/>
            <person name="Cizek A."/>
            <person name="Rychlik I."/>
        </authorList>
    </citation>
    <scope>NUCLEOTIDE SEQUENCE [LARGE SCALE GENOMIC DNA]</scope>
    <source>
        <strain evidence="10">An179</strain>
    </source>
</reference>
<comment type="caution">
    <text evidence="9">The sequence shown here is derived from an EMBL/GenBank/DDBJ whole genome shotgun (WGS) entry which is preliminary data.</text>
</comment>
<dbReference type="HAMAP" id="MF_01974">
    <property type="entry name" value="MetAP_1"/>
    <property type="match status" value="1"/>
</dbReference>
<dbReference type="Pfam" id="PF00557">
    <property type="entry name" value="Peptidase_M24"/>
    <property type="match status" value="1"/>
</dbReference>
<comment type="cofactor">
    <cofactor evidence="6">
        <name>Co(2+)</name>
        <dbReference type="ChEBI" id="CHEBI:48828"/>
    </cofactor>
    <cofactor evidence="6">
        <name>Zn(2+)</name>
        <dbReference type="ChEBI" id="CHEBI:29105"/>
    </cofactor>
    <cofactor evidence="6">
        <name>Mn(2+)</name>
        <dbReference type="ChEBI" id="CHEBI:29035"/>
    </cofactor>
    <cofactor evidence="6">
        <name>Fe(2+)</name>
        <dbReference type="ChEBI" id="CHEBI:29033"/>
    </cofactor>
    <text evidence="6">Binds 2 divalent metal cations per subunit. Has a high-affinity and a low affinity metal-binding site. The true nature of the physiological cofactor is under debate. The enzyme is active with cobalt, zinc, manganese or divalent iron ions. Most likely, methionine aminopeptidases function as mononuclear Fe(2+)-metalloproteases under physiological conditions, and the catalytically relevant metal-binding site has been assigned to the histidine-containing high-affinity site.</text>
</comment>
<feature type="binding site" evidence="6">
    <location>
        <position position="95"/>
    </location>
    <ligand>
        <name>a divalent metal cation</name>
        <dbReference type="ChEBI" id="CHEBI:60240"/>
        <label>1</label>
    </ligand>
</feature>
<dbReference type="GO" id="GO:0004239">
    <property type="term" value="F:initiator methionyl aminopeptidase activity"/>
    <property type="evidence" value="ECO:0007669"/>
    <property type="project" value="UniProtKB-UniRule"/>
</dbReference>
<evidence type="ECO:0000256" key="3">
    <source>
        <dbReference type="ARBA" id="ARBA00022670"/>
    </source>
</evidence>
<dbReference type="EC" id="3.4.11.18" evidence="6 7"/>
<organism evidence="9 10">
    <name type="scientific">Butyricicoccus pullicaecorum</name>
    <dbReference type="NCBI Taxonomy" id="501571"/>
    <lineage>
        <taxon>Bacteria</taxon>
        <taxon>Bacillati</taxon>
        <taxon>Bacillota</taxon>
        <taxon>Clostridia</taxon>
        <taxon>Eubacteriales</taxon>
        <taxon>Butyricicoccaceae</taxon>
        <taxon>Butyricicoccus</taxon>
    </lineage>
</organism>
<gene>
    <name evidence="6" type="primary">map</name>
    <name evidence="9" type="ORF">B5F15_03435</name>
</gene>
<dbReference type="SUPFAM" id="SSF55920">
    <property type="entry name" value="Creatinase/aminopeptidase"/>
    <property type="match status" value="1"/>
</dbReference>
<dbReference type="InterPro" id="IPR000994">
    <property type="entry name" value="Pept_M24"/>
</dbReference>
<dbReference type="GO" id="GO:0046872">
    <property type="term" value="F:metal ion binding"/>
    <property type="evidence" value="ECO:0007669"/>
    <property type="project" value="UniProtKB-UniRule"/>
</dbReference>
<protein>
    <recommendedName>
        <fullName evidence="6 7">Methionine aminopeptidase</fullName>
        <shortName evidence="6">MAP</shortName>
        <shortName evidence="6">MetAP</shortName>
        <ecNumber evidence="6 7">3.4.11.18</ecNumber>
    </recommendedName>
    <alternativeName>
        <fullName evidence="6">Peptidase M</fullName>
    </alternativeName>
</protein>
<evidence type="ECO:0000259" key="8">
    <source>
        <dbReference type="Pfam" id="PF00557"/>
    </source>
</evidence>
<comment type="subunit">
    <text evidence="6">Monomer.</text>
</comment>
<evidence type="ECO:0000313" key="10">
    <source>
        <dbReference type="Proteomes" id="UP000195326"/>
    </source>
</evidence>
<feature type="binding site" evidence="6">
    <location>
        <position position="77"/>
    </location>
    <ligand>
        <name>substrate</name>
    </ligand>
</feature>
<dbReference type="PROSITE" id="PS00680">
    <property type="entry name" value="MAP_1"/>
    <property type="match status" value="1"/>
</dbReference>
<evidence type="ECO:0000256" key="4">
    <source>
        <dbReference type="ARBA" id="ARBA00022723"/>
    </source>
</evidence>
<dbReference type="InterPro" id="IPR002467">
    <property type="entry name" value="Pept_M24A_MAP1"/>
</dbReference>
<dbReference type="GO" id="GO:0005829">
    <property type="term" value="C:cytosol"/>
    <property type="evidence" value="ECO:0007669"/>
    <property type="project" value="TreeGrafter"/>
</dbReference>
<feature type="binding site" evidence="6">
    <location>
        <position position="233"/>
    </location>
    <ligand>
        <name>a divalent metal cation</name>
        <dbReference type="ChEBI" id="CHEBI:60240"/>
        <label>2</label>
        <note>catalytic</note>
    </ligand>
</feature>
<feature type="binding site" evidence="6">
    <location>
        <position position="176"/>
    </location>
    <ligand>
        <name>substrate</name>
    </ligand>
</feature>
<evidence type="ECO:0000256" key="7">
    <source>
        <dbReference type="RuleBase" id="RU003653"/>
    </source>
</evidence>
<feature type="binding site" evidence="6">
    <location>
        <position position="106"/>
    </location>
    <ligand>
        <name>a divalent metal cation</name>
        <dbReference type="ChEBI" id="CHEBI:60240"/>
        <label>2</label>
        <note>catalytic</note>
    </ligand>
</feature>
<evidence type="ECO:0000256" key="5">
    <source>
        <dbReference type="ARBA" id="ARBA00022801"/>
    </source>
</evidence>
<dbReference type="Proteomes" id="UP000195326">
    <property type="component" value="Unassembled WGS sequence"/>
</dbReference>
<dbReference type="PANTHER" id="PTHR43330">
    <property type="entry name" value="METHIONINE AMINOPEPTIDASE"/>
    <property type="match status" value="1"/>
</dbReference>
<keyword evidence="2 6" id="KW-0031">Aminopeptidase</keyword>
<dbReference type="PANTHER" id="PTHR43330:SF27">
    <property type="entry name" value="METHIONINE AMINOPEPTIDASE"/>
    <property type="match status" value="1"/>
</dbReference>
<feature type="binding site" evidence="6">
    <location>
        <position position="233"/>
    </location>
    <ligand>
        <name>a divalent metal cation</name>
        <dbReference type="ChEBI" id="CHEBI:60240"/>
        <label>1</label>
    </ligand>
</feature>
<accession>A0A1Y4LTB5</accession>
<dbReference type="InterPro" id="IPR036005">
    <property type="entry name" value="Creatinase/aminopeptidase-like"/>
</dbReference>
<keyword evidence="3 6" id="KW-0645">Protease</keyword>
<evidence type="ECO:0000256" key="1">
    <source>
        <dbReference type="ARBA" id="ARBA00002521"/>
    </source>
</evidence>
<evidence type="ECO:0000256" key="2">
    <source>
        <dbReference type="ARBA" id="ARBA00022438"/>
    </source>
</evidence>
<dbReference type="Gene3D" id="3.90.230.10">
    <property type="entry name" value="Creatinase/methionine aminopeptidase superfamily"/>
    <property type="match status" value="1"/>
</dbReference>
<dbReference type="CDD" id="cd01086">
    <property type="entry name" value="MetAP1"/>
    <property type="match status" value="1"/>
</dbReference>
<dbReference type="RefSeq" id="WP_087414376.1">
    <property type="nucleotide sequence ID" value="NZ_NFKL01000004.1"/>
</dbReference>
<dbReference type="NCBIfam" id="TIGR00500">
    <property type="entry name" value="met_pdase_I"/>
    <property type="match status" value="1"/>
</dbReference>
<keyword evidence="4 6" id="KW-0479">Metal-binding</keyword>
<dbReference type="AlphaFoldDB" id="A0A1Y4LTB5"/>
<evidence type="ECO:0000256" key="6">
    <source>
        <dbReference type="HAMAP-Rule" id="MF_01974"/>
    </source>
</evidence>
<sequence>MIPIKTNEQLERMRVACRITALARKAAYDAVAPGVTTDDIDRIVRKTIEEAGAKPSFLGYGGFPASACVSINDEVIHGIPSKKRVVRSGDIVKIDVGAYIGGFHGDCACTVPCGEVSEEAKRLIEVTRQSFYEGIKFAREGCRVSDISAAVQAYAQANGFSVVRSFVGHGVGHQLHESPEVPNFGRPGHGVRLQRGMTLAVEPMVNAGVYDVRVLSDGWTVKTKDGKLSAHYENTIAITDGEPEILTAIDGEVL</sequence>